<evidence type="ECO:0000313" key="3">
    <source>
        <dbReference type="EMBL" id="PJJ78195.1"/>
    </source>
</evidence>
<sequence>MAAESNAADSAGVPWAGRSFEPNPAPDDDGRAPEELMAAITRFHAGDASESEVVDQVRTSRLLIPLLAKAGETGTTAEGLTVDKTQELSIVTVTGPDGRAVLPVFSSVDAMKTWNPDARPVPAAGTRVALAAASENTDLVIIDPLSDSEFIIRRPAVWAIAQSVDWTPSFLRADVRDEFAASAADESNVVDVQLLAGDPGARLQGPELVVQIAMREGLDRETLDAIMDRLRTSWSASELIAESVDSLAIQVVRAPAAD</sequence>
<dbReference type="AlphaFoldDB" id="A0A2M9D281"/>
<gene>
    <name evidence="3" type="ORF">CLV85_2651</name>
</gene>
<proteinExistence type="predicted"/>
<protein>
    <submittedName>
        <fullName evidence="3">Type III secretion system (T3SS) SseB-like protein</fullName>
    </submittedName>
</protein>
<evidence type="ECO:0000256" key="1">
    <source>
        <dbReference type="SAM" id="MobiDB-lite"/>
    </source>
</evidence>
<dbReference type="Pfam" id="PF07179">
    <property type="entry name" value="SseB"/>
    <property type="match status" value="1"/>
</dbReference>
<feature type="region of interest" description="Disordered" evidence="1">
    <location>
        <begin position="1"/>
        <end position="33"/>
    </location>
</feature>
<name>A0A2M9D281_9MICO</name>
<dbReference type="EMBL" id="PGFH01000003">
    <property type="protein sequence ID" value="PJJ78195.1"/>
    <property type="molecule type" value="Genomic_DNA"/>
</dbReference>
<reference evidence="3 4" key="1">
    <citation type="submission" date="2017-11" db="EMBL/GenBank/DDBJ databases">
        <title>Genomic Encyclopedia of Archaeal and Bacterial Type Strains, Phase II (KMG-II): From Individual Species to Whole Genera.</title>
        <authorList>
            <person name="Goeker M."/>
        </authorList>
    </citation>
    <scope>NUCLEOTIDE SEQUENCE [LARGE SCALE GENOMIC DNA]</scope>
    <source>
        <strain evidence="3 4">DSM 16400</strain>
    </source>
</reference>
<accession>A0A2M9D281</accession>
<dbReference type="OrthoDB" id="5188303at2"/>
<feature type="domain" description="SseB protein N-terminal" evidence="2">
    <location>
        <begin position="37"/>
        <end position="159"/>
    </location>
</feature>
<keyword evidence="4" id="KW-1185">Reference proteome</keyword>
<dbReference type="InterPro" id="IPR009839">
    <property type="entry name" value="SseB_N"/>
</dbReference>
<dbReference type="Proteomes" id="UP000231742">
    <property type="component" value="Unassembled WGS sequence"/>
</dbReference>
<comment type="caution">
    <text evidence="3">The sequence shown here is derived from an EMBL/GenBank/DDBJ whole genome shotgun (WGS) entry which is preliminary data.</text>
</comment>
<evidence type="ECO:0000313" key="4">
    <source>
        <dbReference type="Proteomes" id="UP000231742"/>
    </source>
</evidence>
<organism evidence="3 4">
    <name type="scientific">Salinibacterium amurskyense</name>
    <dbReference type="NCBI Taxonomy" id="205941"/>
    <lineage>
        <taxon>Bacteria</taxon>
        <taxon>Bacillati</taxon>
        <taxon>Actinomycetota</taxon>
        <taxon>Actinomycetes</taxon>
        <taxon>Micrococcales</taxon>
        <taxon>Microbacteriaceae</taxon>
        <taxon>Salinibacterium</taxon>
    </lineage>
</organism>
<dbReference type="RefSeq" id="WP_100390093.1">
    <property type="nucleotide sequence ID" value="NZ_BMZU01000001.1"/>
</dbReference>
<evidence type="ECO:0000259" key="2">
    <source>
        <dbReference type="Pfam" id="PF07179"/>
    </source>
</evidence>